<evidence type="ECO:0000313" key="3">
    <source>
        <dbReference type="Proteomes" id="UP000634780"/>
    </source>
</evidence>
<reference evidence="2 3" key="1">
    <citation type="submission" date="2020-12" db="EMBL/GenBank/DDBJ databases">
        <title>Streptomyces typhae sp. nov., a novel endophytic actinomycete isolated from the root of cattail pollen (Typha angustifolia L.).</title>
        <authorList>
            <person name="Peng C."/>
            <person name="Liu C."/>
        </authorList>
    </citation>
    <scope>NUCLEOTIDE SEQUENCE [LARGE SCALE GENOMIC DNA]</scope>
    <source>
        <strain evidence="2 3">JCM 4753</strain>
    </source>
</reference>
<sequence>MENTQHARHAQHAQDTQPATGSPAATPRAWLGKLPERIRHEDMVEEKASTPHHPSRYAYDPEGSWKSFACLAADLGL</sequence>
<gene>
    <name evidence="2" type="ORF">JGB26_01175</name>
</gene>
<organism evidence="2 3">
    <name type="scientific">Streptomyces flavofungini</name>
    <dbReference type="NCBI Taxonomy" id="68200"/>
    <lineage>
        <taxon>Bacteria</taxon>
        <taxon>Bacillati</taxon>
        <taxon>Actinomycetota</taxon>
        <taxon>Actinomycetes</taxon>
        <taxon>Kitasatosporales</taxon>
        <taxon>Streptomycetaceae</taxon>
        <taxon>Streptomyces</taxon>
    </lineage>
</organism>
<dbReference type="Proteomes" id="UP000634780">
    <property type="component" value="Unassembled WGS sequence"/>
</dbReference>
<feature type="compositionally biased region" description="Basic and acidic residues" evidence="1">
    <location>
        <begin position="34"/>
        <end position="49"/>
    </location>
</feature>
<proteinExistence type="predicted"/>
<protein>
    <submittedName>
        <fullName evidence="2">Uncharacterized protein</fullName>
    </submittedName>
</protein>
<dbReference type="EMBL" id="JAEKOZ010000001">
    <property type="protein sequence ID" value="MBJ3805748.1"/>
    <property type="molecule type" value="Genomic_DNA"/>
</dbReference>
<accession>A0ABS0WXX7</accession>
<feature type="region of interest" description="Disordered" evidence="1">
    <location>
        <begin position="1"/>
        <end position="59"/>
    </location>
</feature>
<evidence type="ECO:0000256" key="1">
    <source>
        <dbReference type="SAM" id="MobiDB-lite"/>
    </source>
</evidence>
<feature type="compositionally biased region" description="Basic residues" evidence="1">
    <location>
        <begin position="1"/>
        <end position="11"/>
    </location>
</feature>
<dbReference type="RefSeq" id="WP_190118184.1">
    <property type="nucleotide sequence ID" value="NZ_BMVR01000009.1"/>
</dbReference>
<comment type="caution">
    <text evidence="2">The sequence shown here is derived from an EMBL/GenBank/DDBJ whole genome shotgun (WGS) entry which is preliminary data.</text>
</comment>
<evidence type="ECO:0000313" key="2">
    <source>
        <dbReference type="EMBL" id="MBJ3805748.1"/>
    </source>
</evidence>
<name>A0ABS0WXX7_9ACTN</name>
<keyword evidence="3" id="KW-1185">Reference proteome</keyword>